<sequence>MTIENSNPSENIETPNASSAEIGDLERKIAILEQALILQNQGLHVTQLKTELRSIGEVQPPNEHHDNGFFGLHLHRERNESNFNERKQETMAQIQDQIRILEEAEVIEQEYHSVAFLRKKIEELRHGH</sequence>
<dbReference type="AlphaFoldDB" id="A0A0G0LRF2"/>
<dbReference type="STRING" id="1618332.UT15_C0009G0011"/>
<dbReference type="Proteomes" id="UP000033862">
    <property type="component" value="Unassembled WGS sequence"/>
</dbReference>
<evidence type="ECO:0000313" key="1">
    <source>
        <dbReference type="EMBL" id="KKQ90580.1"/>
    </source>
</evidence>
<dbReference type="EMBL" id="LBVS01000009">
    <property type="protein sequence ID" value="KKQ90580.1"/>
    <property type="molecule type" value="Genomic_DNA"/>
</dbReference>
<evidence type="ECO:0000313" key="2">
    <source>
        <dbReference type="Proteomes" id="UP000033862"/>
    </source>
</evidence>
<comment type="caution">
    <text evidence="1">The sequence shown here is derived from an EMBL/GenBank/DDBJ whole genome shotgun (WGS) entry which is preliminary data.</text>
</comment>
<gene>
    <name evidence="1" type="ORF">UT15_C0009G0011</name>
</gene>
<accession>A0A0G0LRF2</accession>
<reference evidence="1 2" key="1">
    <citation type="journal article" date="2015" name="Nature">
        <title>rRNA introns, odd ribosomes, and small enigmatic genomes across a large radiation of phyla.</title>
        <authorList>
            <person name="Brown C.T."/>
            <person name="Hug L.A."/>
            <person name="Thomas B.C."/>
            <person name="Sharon I."/>
            <person name="Castelle C.J."/>
            <person name="Singh A."/>
            <person name="Wilkins M.J."/>
            <person name="Williams K.H."/>
            <person name="Banfield J.F."/>
        </authorList>
    </citation>
    <scope>NUCLEOTIDE SEQUENCE [LARGE SCALE GENOMIC DNA]</scope>
</reference>
<protein>
    <submittedName>
        <fullName evidence="1">Uncharacterized protein</fullName>
    </submittedName>
</protein>
<proteinExistence type="predicted"/>
<name>A0A0G0LRF2_9BACT</name>
<organism evidence="1 2">
    <name type="scientific">Berkelbacteria bacterium GW2011_GWA1_39_10</name>
    <dbReference type="NCBI Taxonomy" id="1618332"/>
    <lineage>
        <taxon>Bacteria</taxon>
        <taxon>Candidatus Berkelbacteria</taxon>
    </lineage>
</organism>